<feature type="compositionally biased region" description="Low complexity" evidence="6">
    <location>
        <begin position="165"/>
        <end position="184"/>
    </location>
</feature>
<reference evidence="8 9" key="1">
    <citation type="submission" date="2020-08" db="EMBL/GenBank/DDBJ databases">
        <title>Genomic Encyclopedia of Type Strains, Phase IV (KMG-IV): sequencing the most valuable type-strain genomes for metagenomic binning, comparative biology and taxonomic classification.</title>
        <authorList>
            <person name="Goeker M."/>
        </authorList>
    </citation>
    <scope>NUCLEOTIDE SEQUENCE [LARGE SCALE GENOMIC DNA]</scope>
    <source>
        <strain evidence="8 9">DSM 101806</strain>
    </source>
</reference>
<dbReference type="Pfam" id="PF03743">
    <property type="entry name" value="TrbI"/>
    <property type="match status" value="1"/>
</dbReference>
<comment type="subcellular location">
    <subcellularLocation>
        <location evidence="1">Membrane</location>
        <topology evidence="1">Single-pass membrane protein</topology>
    </subcellularLocation>
</comment>
<proteinExistence type="inferred from homology"/>
<evidence type="ECO:0000256" key="7">
    <source>
        <dbReference type="SAM" id="Phobius"/>
    </source>
</evidence>
<feature type="region of interest" description="Disordered" evidence="6">
    <location>
        <begin position="68"/>
        <end position="89"/>
    </location>
</feature>
<keyword evidence="5 7" id="KW-0472">Membrane</keyword>
<organism evidence="8 9">
    <name type="scientific">Sphingomonas kyeonggiensis</name>
    <dbReference type="NCBI Taxonomy" id="1268553"/>
    <lineage>
        <taxon>Bacteria</taxon>
        <taxon>Pseudomonadati</taxon>
        <taxon>Pseudomonadota</taxon>
        <taxon>Alphaproteobacteria</taxon>
        <taxon>Sphingomonadales</taxon>
        <taxon>Sphingomonadaceae</taxon>
        <taxon>Sphingomonas</taxon>
    </lineage>
</organism>
<dbReference type="InterPro" id="IPR042217">
    <property type="entry name" value="T4SS_VirB10/TrbI"/>
</dbReference>
<dbReference type="Gene3D" id="2.40.128.260">
    <property type="entry name" value="Type IV secretion system, VirB10/TraB/TrbI"/>
    <property type="match status" value="1"/>
</dbReference>
<accession>A0A7W6NYJ8</accession>
<feature type="region of interest" description="Disordered" evidence="6">
    <location>
        <begin position="165"/>
        <end position="186"/>
    </location>
</feature>
<name>A0A7W6NYJ8_9SPHN</name>
<evidence type="ECO:0000256" key="3">
    <source>
        <dbReference type="ARBA" id="ARBA00022692"/>
    </source>
</evidence>
<dbReference type="GO" id="GO:0016020">
    <property type="term" value="C:membrane"/>
    <property type="evidence" value="ECO:0007669"/>
    <property type="project" value="UniProtKB-SubCell"/>
</dbReference>
<gene>
    <name evidence="8" type="ORF">GGR46_004874</name>
</gene>
<evidence type="ECO:0000256" key="4">
    <source>
        <dbReference type="ARBA" id="ARBA00022989"/>
    </source>
</evidence>
<evidence type="ECO:0000313" key="8">
    <source>
        <dbReference type="EMBL" id="MBB4101284.1"/>
    </source>
</evidence>
<keyword evidence="4 7" id="KW-1133">Transmembrane helix</keyword>
<dbReference type="EMBL" id="JACIEH010000005">
    <property type="protein sequence ID" value="MBB4101284.1"/>
    <property type="molecule type" value="Genomic_DNA"/>
</dbReference>
<keyword evidence="3 7" id="KW-0812">Transmembrane</keyword>
<evidence type="ECO:0000256" key="2">
    <source>
        <dbReference type="ARBA" id="ARBA00010265"/>
    </source>
</evidence>
<evidence type="ECO:0000256" key="1">
    <source>
        <dbReference type="ARBA" id="ARBA00004167"/>
    </source>
</evidence>
<evidence type="ECO:0000256" key="6">
    <source>
        <dbReference type="SAM" id="MobiDB-lite"/>
    </source>
</evidence>
<dbReference type="InterPro" id="IPR005498">
    <property type="entry name" value="T4SS_VirB10/TraB/TrbI"/>
</dbReference>
<dbReference type="AlphaFoldDB" id="A0A7W6NYJ8"/>
<comment type="caution">
    <text evidence="8">The sequence shown here is derived from an EMBL/GenBank/DDBJ whole genome shotgun (WGS) entry which is preliminary data.</text>
</comment>
<dbReference type="RefSeq" id="WP_184000627.1">
    <property type="nucleotide sequence ID" value="NZ_JACIEH010000005.1"/>
</dbReference>
<feature type="transmembrane region" description="Helical" evidence="7">
    <location>
        <begin position="38"/>
        <end position="59"/>
    </location>
</feature>
<evidence type="ECO:0000256" key="5">
    <source>
        <dbReference type="ARBA" id="ARBA00023136"/>
    </source>
</evidence>
<evidence type="ECO:0000313" key="9">
    <source>
        <dbReference type="Proteomes" id="UP000557392"/>
    </source>
</evidence>
<dbReference type="Proteomes" id="UP000557392">
    <property type="component" value="Unassembled WGS sequence"/>
</dbReference>
<dbReference type="CDD" id="cd16429">
    <property type="entry name" value="VirB10"/>
    <property type="match status" value="1"/>
</dbReference>
<keyword evidence="9" id="KW-1185">Reference proteome</keyword>
<protein>
    <submittedName>
        <fullName evidence="8">Type IV secretion system protein VirB10</fullName>
    </submittedName>
</protein>
<comment type="similarity">
    <text evidence="2">Belongs to the TrbI/VirB10 family.</text>
</comment>
<sequence length="401" mass="41521">MTEAAPEAEAVAAPAPKADPETLVLRARPRPVVRFRRGVIVGAALLGSTAVAGIAWLGLKPIHLAPSAPTEASADPQPGSAEDALGKVPKGYGDIPKLGPQLPGDLGKPILDHQRSLAEPMAPIDQDAAQAAQAIEAERQRVAAERKAAREAGVMVATNHVQAGPDPMAPAAAPVPASPGSAPAGQGGKLAFLERRAGDEVVDPGRLQPAAASTVLSAGSVIAASLITGLNSDLPGFVIAQVSQPVFDSPTGRTLLIPQGARLLGRYDSVVAFGQTRALVVWQRILMPDGSSISVDNLPATDTQGYAGLADKLDLHSWQLLKGVGLSTLLGVGTQLSLGNDESDLVRAIRESAQQGGARAGDRLVERALDVQPTIRVRPGWPLRVILHKDLLLPAWTGTRP</sequence>